<gene>
    <name evidence="2" type="ORF">A1O9_05213</name>
</gene>
<dbReference type="InterPro" id="IPR015421">
    <property type="entry name" value="PyrdxlP-dep_Trfase_major"/>
</dbReference>
<protein>
    <submittedName>
        <fullName evidence="2">Uncharacterized protein</fullName>
    </submittedName>
</protein>
<dbReference type="EMBL" id="AMGV01000004">
    <property type="protein sequence ID" value="KEF57296.1"/>
    <property type="molecule type" value="Genomic_DNA"/>
</dbReference>
<dbReference type="SUPFAM" id="SSF53383">
    <property type="entry name" value="PLP-dependent transferases"/>
    <property type="match status" value="1"/>
</dbReference>
<dbReference type="InterPro" id="IPR015424">
    <property type="entry name" value="PyrdxlP-dep_Trfase"/>
</dbReference>
<dbReference type="VEuPathDB" id="FungiDB:A1O9_05213"/>
<name>A0A072PBU8_9EURO</name>
<dbReference type="HOGENOM" id="CLU_1749638_0_0_1"/>
<comment type="caution">
    <text evidence="2">The sequence shown here is derived from an EMBL/GenBank/DDBJ whole genome shotgun (WGS) entry which is preliminary data.</text>
</comment>
<evidence type="ECO:0000256" key="1">
    <source>
        <dbReference type="ARBA" id="ARBA00001933"/>
    </source>
</evidence>
<dbReference type="OrthoDB" id="425114at2759"/>
<sequence length="149" mass="16401">MKAAIHEALGRRWNYGGKDEREAELSRIIVNRFSKSIYMTRLCNSGTEDILMALGAAVNFTGKKRMRIKLHFYHGGPISVRSAKAVYSKNAPYDFVLATYNDIASVDATIFGVDKTPLAAIIVDGMQRASGCIPGIPEIPRHLQTVASE</sequence>
<reference evidence="2 3" key="1">
    <citation type="submission" date="2013-03" db="EMBL/GenBank/DDBJ databases">
        <title>The Genome Sequence of Exophiala aquamarina CBS 119918.</title>
        <authorList>
            <consortium name="The Broad Institute Genomics Platform"/>
            <person name="Cuomo C."/>
            <person name="de Hoog S."/>
            <person name="Gorbushina A."/>
            <person name="Walker B."/>
            <person name="Young S.K."/>
            <person name="Zeng Q."/>
            <person name="Gargeya S."/>
            <person name="Fitzgerald M."/>
            <person name="Haas B."/>
            <person name="Abouelleil A."/>
            <person name="Allen A.W."/>
            <person name="Alvarado L."/>
            <person name="Arachchi H.M."/>
            <person name="Berlin A.M."/>
            <person name="Chapman S.B."/>
            <person name="Gainer-Dewar J."/>
            <person name="Goldberg J."/>
            <person name="Griggs A."/>
            <person name="Gujja S."/>
            <person name="Hansen M."/>
            <person name="Howarth C."/>
            <person name="Imamovic A."/>
            <person name="Ireland A."/>
            <person name="Larimer J."/>
            <person name="McCowan C."/>
            <person name="Murphy C."/>
            <person name="Pearson M."/>
            <person name="Poon T.W."/>
            <person name="Priest M."/>
            <person name="Roberts A."/>
            <person name="Saif S."/>
            <person name="Shea T."/>
            <person name="Sisk P."/>
            <person name="Sykes S."/>
            <person name="Wortman J."/>
            <person name="Nusbaum C."/>
            <person name="Birren B."/>
        </authorList>
    </citation>
    <scope>NUCLEOTIDE SEQUENCE [LARGE SCALE GENOMIC DNA]</scope>
    <source>
        <strain evidence="2 3">CBS 119918</strain>
    </source>
</reference>
<evidence type="ECO:0000313" key="2">
    <source>
        <dbReference type="EMBL" id="KEF57296.1"/>
    </source>
</evidence>
<dbReference type="RefSeq" id="XP_013259886.1">
    <property type="nucleotide sequence ID" value="XM_013404432.1"/>
</dbReference>
<evidence type="ECO:0000313" key="3">
    <source>
        <dbReference type="Proteomes" id="UP000027920"/>
    </source>
</evidence>
<accession>A0A072PBU8</accession>
<dbReference type="Gene3D" id="3.40.640.10">
    <property type="entry name" value="Type I PLP-dependent aspartate aminotransferase-like (Major domain)"/>
    <property type="match status" value="1"/>
</dbReference>
<comment type="cofactor">
    <cofactor evidence="1">
        <name>pyridoxal 5'-phosphate</name>
        <dbReference type="ChEBI" id="CHEBI:597326"/>
    </cofactor>
</comment>
<dbReference type="PANTHER" id="PTHR43713">
    <property type="entry name" value="GLUTAMATE-1-SEMIALDEHYDE 2,1-AMINOMUTASE"/>
    <property type="match status" value="1"/>
</dbReference>
<proteinExistence type="predicted"/>
<dbReference type="GeneID" id="25280139"/>
<keyword evidence="3" id="KW-1185">Reference proteome</keyword>
<organism evidence="2 3">
    <name type="scientific">Exophiala aquamarina CBS 119918</name>
    <dbReference type="NCBI Taxonomy" id="1182545"/>
    <lineage>
        <taxon>Eukaryota</taxon>
        <taxon>Fungi</taxon>
        <taxon>Dikarya</taxon>
        <taxon>Ascomycota</taxon>
        <taxon>Pezizomycotina</taxon>
        <taxon>Eurotiomycetes</taxon>
        <taxon>Chaetothyriomycetidae</taxon>
        <taxon>Chaetothyriales</taxon>
        <taxon>Herpotrichiellaceae</taxon>
        <taxon>Exophiala</taxon>
    </lineage>
</organism>
<dbReference type="AlphaFoldDB" id="A0A072PBU8"/>
<dbReference type="Proteomes" id="UP000027920">
    <property type="component" value="Unassembled WGS sequence"/>
</dbReference>
<dbReference type="PANTHER" id="PTHR43713:SF3">
    <property type="entry name" value="GLUTAMATE-1-SEMIALDEHYDE 2,1-AMINOMUTASE 1, CHLOROPLASTIC-RELATED"/>
    <property type="match status" value="1"/>
</dbReference>
<dbReference type="STRING" id="1182545.A0A072PBU8"/>